<dbReference type="Proteomes" id="UP000054498">
    <property type="component" value="Unassembled WGS sequence"/>
</dbReference>
<proteinExistence type="predicted"/>
<feature type="region of interest" description="Disordered" evidence="2">
    <location>
        <begin position="207"/>
        <end position="233"/>
    </location>
</feature>
<feature type="coiled-coil region" evidence="1">
    <location>
        <begin position="158"/>
        <end position="192"/>
    </location>
</feature>
<dbReference type="GeneID" id="25731378"/>
<keyword evidence="1" id="KW-0175">Coiled coil</keyword>
<feature type="compositionally biased region" description="Low complexity" evidence="2">
    <location>
        <begin position="223"/>
        <end position="233"/>
    </location>
</feature>
<keyword evidence="4" id="KW-1185">Reference proteome</keyword>
<dbReference type="AlphaFoldDB" id="A0A0D2LQW9"/>
<evidence type="ECO:0000256" key="2">
    <source>
        <dbReference type="SAM" id="MobiDB-lite"/>
    </source>
</evidence>
<evidence type="ECO:0000256" key="1">
    <source>
        <dbReference type="SAM" id="Coils"/>
    </source>
</evidence>
<organism evidence="3 4">
    <name type="scientific">Monoraphidium neglectum</name>
    <dbReference type="NCBI Taxonomy" id="145388"/>
    <lineage>
        <taxon>Eukaryota</taxon>
        <taxon>Viridiplantae</taxon>
        <taxon>Chlorophyta</taxon>
        <taxon>core chlorophytes</taxon>
        <taxon>Chlorophyceae</taxon>
        <taxon>CS clade</taxon>
        <taxon>Sphaeropleales</taxon>
        <taxon>Selenastraceae</taxon>
        <taxon>Monoraphidium</taxon>
    </lineage>
</organism>
<evidence type="ECO:0000313" key="3">
    <source>
        <dbReference type="EMBL" id="KIY94089.1"/>
    </source>
</evidence>
<name>A0A0D2LQW9_9CHLO</name>
<evidence type="ECO:0000313" key="4">
    <source>
        <dbReference type="Proteomes" id="UP000054498"/>
    </source>
</evidence>
<reference evidence="3 4" key="1">
    <citation type="journal article" date="2013" name="BMC Genomics">
        <title>Reconstruction of the lipid metabolism for the microalga Monoraphidium neglectum from its genome sequence reveals characteristics suitable for biofuel production.</title>
        <authorList>
            <person name="Bogen C."/>
            <person name="Al-Dilaimi A."/>
            <person name="Albersmeier A."/>
            <person name="Wichmann J."/>
            <person name="Grundmann M."/>
            <person name="Rupp O."/>
            <person name="Lauersen K.J."/>
            <person name="Blifernez-Klassen O."/>
            <person name="Kalinowski J."/>
            <person name="Goesmann A."/>
            <person name="Mussgnug J.H."/>
            <person name="Kruse O."/>
        </authorList>
    </citation>
    <scope>NUCLEOTIDE SEQUENCE [LARGE SCALE GENOMIC DNA]</scope>
    <source>
        <strain evidence="3 4">SAG 48.87</strain>
    </source>
</reference>
<dbReference type="KEGG" id="mng:MNEG_13872"/>
<dbReference type="EMBL" id="KK104322">
    <property type="protein sequence ID" value="KIY94089.1"/>
    <property type="molecule type" value="Genomic_DNA"/>
</dbReference>
<accession>A0A0D2LQW9</accession>
<gene>
    <name evidence="3" type="ORF">MNEG_13872</name>
</gene>
<dbReference type="RefSeq" id="XP_013893109.1">
    <property type="nucleotide sequence ID" value="XM_014037655.1"/>
</dbReference>
<protein>
    <submittedName>
        <fullName evidence="3">Uncharacterized protein</fullName>
    </submittedName>
</protein>
<feature type="compositionally biased region" description="Pro residues" evidence="2">
    <location>
        <begin position="207"/>
        <end position="222"/>
    </location>
</feature>
<sequence length="335" mass="34715">MYADSGPASRAYSEPLPELRRDSLLAAQHAQHAQQRRAAAAAAGERVSAPLLPGGGRGPANGLYHSAGFASGGGLKYDYAPAPAPAFQVTEAVCDAAAFAGAPVEYAPVEYAPVEALAPTLAAQSSLLAPEPIMWGALSRARPSASLSACHGPFLGPVEAERRDAAAAQQALQQQQQQLQLLVLQQQQQQQQQQQAQVQYVYPYVHPPQPPLLAPPPPPPPSQQQLLAAPAAPVGQPAARAQQMILPISDADFPNISAHVPTLELLTGASLSIESGTIEAPAPDGQPQPPQQRLFLVISGTPPQLHSASTLLTRLRAADGGAASTSSNGSFGARA</sequence>